<dbReference type="PATRIC" id="fig|443610.3.peg.1595"/>
<reference evidence="1 2" key="1">
    <citation type="submission" date="2015-03" db="EMBL/GenBank/DDBJ databases">
        <authorList>
            <person name="Hassan Y.I."/>
            <person name="Lepp D."/>
            <person name="Li X.-Z."/>
            <person name="Zhou T."/>
        </authorList>
    </citation>
    <scope>NUCLEOTIDE SEQUENCE [LARGE SCALE GENOMIC DNA]</scope>
    <source>
        <strain evidence="1 2">BD-c194</strain>
    </source>
</reference>
<dbReference type="AlphaFoldDB" id="A0A0F5FPF6"/>
<gene>
    <name evidence="1" type="ORF">VE25_16515</name>
</gene>
<dbReference type="Proteomes" id="UP000033632">
    <property type="component" value="Unassembled WGS sequence"/>
</dbReference>
<keyword evidence="2" id="KW-1185">Reference proteome</keyword>
<dbReference type="EMBL" id="JZEX01000137">
    <property type="protein sequence ID" value="KKB10726.1"/>
    <property type="molecule type" value="Genomic_DNA"/>
</dbReference>
<dbReference type="STRING" id="443610.VE25_16515"/>
<organism evidence="1 2">
    <name type="scientific">Devosia geojensis</name>
    <dbReference type="NCBI Taxonomy" id="443610"/>
    <lineage>
        <taxon>Bacteria</taxon>
        <taxon>Pseudomonadati</taxon>
        <taxon>Pseudomonadota</taxon>
        <taxon>Alphaproteobacteria</taxon>
        <taxon>Hyphomicrobiales</taxon>
        <taxon>Devosiaceae</taxon>
        <taxon>Devosia</taxon>
    </lineage>
</organism>
<proteinExistence type="predicted"/>
<name>A0A0F5FPF6_9HYPH</name>
<comment type="caution">
    <text evidence="1">The sequence shown here is derived from an EMBL/GenBank/DDBJ whole genome shotgun (WGS) entry which is preliminary data.</text>
</comment>
<sequence>MNLPDRHLLLGMTLGAICATALTAIGPGLTVDVFADEARPAIDTDALVRIGERDYRITHADWVSTTPISNSRIRKIEYGRSSYVDVAVTETGTYSTDGFASPHVLYPGIEVEEVSSREPFAIALLGGWGHWVVTPLVKGSSLLHLRTAPGERIISDGSTTCLLSRDYSIC</sequence>
<protein>
    <submittedName>
        <fullName evidence="1">Uncharacterized protein</fullName>
    </submittedName>
</protein>
<evidence type="ECO:0000313" key="1">
    <source>
        <dbReference type="EMBL" id="KKB10726.1"/>
    </source>
</evidence>
<dbReference type="RefSeq" id="WP_046109755.1">
    <property type="nucleotide sequence ID" value="NZ_JZEX01000137.1"/>
</dbReference>
<dbReference type="OrthoDB" id="7960896at2"/>
<accession>A0A0F5FPF6</accession>
<evidence type="ECO:0000313" key="2">
    <source>
        <dbReference type="Proteomes" id="UP000033632"/>
    </source>
</evidence>